<evidence type="ECO:0000313" key="3">
    <source>
        <dbReference type="Proteomes" id="UP000887574"/>
    </source>
</evidence>
<keyword evidence="2" id="KW-0812">Transmembrane</keyword>
<proteinExistence type="predicted"/>
<dbReference type="AlphaFoldDB" id="A0A915E897"/>
<evidence type="ECO:0000256" key="1">
    <source>
        <dbReference type="SAM" id="MobiDB-lite"/>
    </source>
</evidence>
<organism evidence="3 4">
    <name type="scientific">Ditylenchus dipsaci</name>
    <dbReference type="NCBI Taxonomy" id="166011"/>
    <lineage>
        <taxon>Eukaryota</taxon>
        <taxon>Metazoa</taxon>
        <taxon>Ecdysozoa</taxon>
        <taxon>Nematoda</taxon>
        <taxon>Chromadorea</taxon>
        <taxon>Rhabditida</taxon>
        <taxon>Tylenchina</taxon>
        <taxon>Tylenchomorpha</taxon>
        <taxon>Sphaerularioidea</taxon>
        <taxon>Anguinidae</taxon>
        <taxon>Anguininae</taxon>
        <taxon>Ditylenchus</taxon>
    </lineage>
</organism>
<feature type="region of interest" description="Disordered" evidence="1">
    <location>
        <begin position="71"/>
        <end position="107"/>
    </location>
</feature>
<accession>A0A915E897</accession>
<dbReference type="WBParaSite" id="jg3403">
    <property type="protein sequence ID" value="jg3403"/>
    <property type="gene ID" value="jg3403"/>
</dbReference>
<protein>
    <submittedName>
        <fullName evidence="4">Uncharacterized protein</fullName>
    </submittedName>
</protein>
<dbReference type="Proteomes" id="UP000887574">
    <property type="component" value="Unplaced"/>
</dbReference>
<evidence type="ECO:0000313" key="4">
    <source>
        <dbReference type="WBParaSite" id="jg3403"/>
    </source>
</evidence>
<reference evidence="4" key="1">
    <citation type="submission" date="2022-11" db="UniProtKB">
        <authorList>
            <consortium name="WormBaseParasite"/>
        </authorList>
    </citation>
    <scope>IDENTIFICATION</scope>
</reference>
<keyword evidence="2" id="KW-0472">Membrane</keyword>
<keyword evidence="2" id="KW-1133">Transmembrane helix</keyword>
<sequence length="162" mass="17597">MSSYWLNGPVTLLVVLLGALLNMLTIYVLSAHTLYTRQKKTSSVSQNCISQQSRRCVSSSSIKEHAINTPVHRNCSSPTYSPDEERGMSSPLMGAESPLPKRPKGPVKKISFSLKETMGTSTEEGKPKLGISTLARQASLISRTSTSGVAATRPRVYTFSYG</sequence>
<keyword evidence="3" id="KW-1185">Reference proteome</keyword>
<name>A0A915E897_9BILA</name>
<evidence type="ECO:0000256" key="2">
    <source>
        <dbReference type="SAM" id="Phobius"/>
    </source>
</evidence>
<feature type="transmembrane region" description="Helical" evidence="2">
    <location>
        <begin position="12"/>
        <end position="35"/>
    </location>
</feature>